<proteinExistence type="predicted"/>
<protein>
    <recommendedName>
        <fullName evidence="1">Electron transfer flavoprotein small subunit</fullName>
    </recommendedName>
</protein>
<dbReference type="AlphaFoldDB" id="A0A415S9C3"/>
<sequence>MKVVICIKPVLGKYVDGTREGKTYKMNPYDMFALETILKKRKECGFNFQIVCISMASYSAINVLRQARSMGSDEVILINDPSFSGSDTYATSYILAKAIKKIGDVNFVICGEKTVDGETGQVFWQLTERLNYIGIKGVVEIQQIDNYSIKVVTIEGDKRKTIKCNYPLSISFLGYQPYTELINLRTMRKAMGERIEVLDAKTLDIELSKCGNIGSKTRVLKTKNLFSKREQKIIQGNLEKKVEFIMKSIYQNKEKYEK</sequence>
<feature type="domain" description="Electron transfer flavoprotein alpha/beta-subunit N-terminal" evidence="2">
    <location>
        <begin position="16"/>
        <end position="207"/>
    </location>
</feature>
<gene>
    <name evidence="3" type="ORF">DWZ50_08890</name>
</gene>
<name>A0A415S9C3_MEDGN</name>
<dbReference type="InterPro" id="IPR012255">
    <property type="entry name" value="ETF_b"/>
</dbReference>
<evidence type="ECO:0000256" key="1">
    <source>
        <dbReference type="ARBA" id="ARBA00042002"/>
    </source>
</evidence>
<dbReference type="Proteomes" id="UP000285610">
    <property type="component" value="Unassembled WGS sequence"/>
</dbReference>
<organism evidence="3 4">
    <name type="scientific">Mediterraneibacter gnavus</name>
    <name type="common">Ruminococcus gnavus</name>
    <dbReference type="NCBI Taxonomy" id="33038"/>
    <lineage>
        <taxon>Bacteria</taxon>
        <taxon>Bacillati</taxon>
        <taxon>Bacillota</taxon>
        <taxon>Clostridia</taxon>
        <taxon>Lachnospirales</taxon>
        <taxon>Lachnospiraceae</taxon>
        <taxon>Mediterraneibacter</taxon>
    </lineage>
</organism>
<dbReference type="PANTHER" id="PTHR21294:SF17">
    <property type="entry name" value="PROTEIN FIXA"/>
    <property type="match status" value="1"/>
</dbReference>
<dbReference type="RefSeq" id="WP_118444604.1">
    <property type="nucleotide sequence ID" value="NZ_JBCPGC010000040.1"/>
</dbReference>
<dbReference type="EMBL" id="QRQE01000019">
    <property type="protein sequence ID" value="RHM76099.1"/>
    <property type="molecule type" value="Genomic_DNA"/>
</dbReference>
<dbReference type="PANTHER" id="PTHR21294">
    <property type="entry name" value="ELECTRON TRANSFER FLAVOPROTEIN BETA-SUBUNIT"/>
    <property type="match status" value="1"/>
</dbReference>
<dbReference type="Gene3D" id="3.40.50.620">
    <property type="entry name" value="HUPs"/>
    <property type="match status" value="1"/>
</dbReference>
<comment type="caution">
    <text evidence="3">The sequence shown here is derived from an EMBL/GenBank/DDBJ whole genome shotgun (WGS) entry which is preliminary data.</text>
</comment>
<dbReference type="SUPFAM" id="SSF52402">
    <property type="entry name" value="Adenine nucleotide alpha hydrolases-like"/>
    <property type="match status" value="1"/>
</dbReference>
<dbReference type="SMART" id="SM00893">
    <property type="entry name" value="ETF"/>
    <property type="match status" value="1"/>
</dbReference>
<reference evidence="3 4" key="1">
    <citation type="submission" date="2018-08" db="EMBL/GenBank/DDBJ databases">
        <title>A genome reference for cultivated species of the human gut microbiota.</title>
        <authorList>
            <person name="Zou Y."/>
            <person name="Xue W."/>
            <person name="Luo G."/>
        </authorList>
    </citation>
    <scope>NUCLEOTIDE SEQUENCE [LARGE SCALE GENOMIC DNA]</scope>
    <source>
        <strain evidence="3 4">AF33-12</strain>
    </source>
</reference>
<evidence type="ECO:0000313" key="3">
    <source>
        <dbReference type="EMBL" id="RHM76099.1"/>
    </source>
</evidence>
<dbReference type="InterPro" id="IPR014730">
    <property type="entry name" value="ETF_a/b_N"/>
</dbReference>
<evidence type="ECO:0000259" key="2">
    <source>
        <dbReference type="SMART" id="SM00893"/>
    </source>
</evidence>
<dbReference type="GO" id="GO:0009055">
    <property type="term" value="F:electron transfer activity"/>
    <property type="evidence" value="ECO:0007669"/>
    <property type="project" value="InterPro"/>
</dbReference>
<dbReference type="Pfam" id="PF01012">
    <property type="entry name" value="ETF"/>
    <property type="match status" value="1"/>
</dbReference>
<evidence type="ECO:0000313" key="4">
    <source>
        <dbReference type="Proteomes" id="UP000285610"/>
    </source>
</evidence>
<dbReference type="InterPro" id="IPR014729">
    <property type="entry name" value="Rossmann-like_a/b/a_fold"/>
</dbReference>
<accession>A0A415S9C3</accession>